<feature type="signal peptide" evidence="2">
    <location>
        <begin position="1"/>
        <end position="17"/>
    </location>
</feature>
<feature type="chain" id="PRO_5026814328" description="Reverse transcriptase Ty1/copia-type domain-containing protein" evidence="2">
    <location>
        <begin position="18"/>
        <end position="449"/>
    </location>
</feature>
<reference evidence="3" key="1">
    <citation type="submission" date="2019-03" db="EMBL/GenBank/DDBJ databases">
        <authorList>
            <person name="Mank J."/>
            <person name="Almeida P."/>
        </authorList>
    </citation>
    <scope>NUCLEOTIDE SEQUENCE</scope>
    <source>
        <strain evidence="3">78183</strain>
    </source>
</reference>
<accession>A0A6N2MIK5</accession>
<evidence type="ECO:0000256" key="1">
    <source>
        <dbReference type="SAM" id="MobiDB-lite"/>
    </source>
</evidence>
<dbReference type="PANTHER" id="PTHR47481:SF22">
    <property type="entry name" value="RETROTRANSPOSON GAG DOMAIN-CONTAINING PROTEIN"/>
    <property type="match status" value="1"/>
</dbReference>
<organism evidence="3">
    <name type="scientific">Salix viminalis</name>
    <name type="common">Common osier</name>
    <name type="synonym">Basket willow</name>
    <dbReference type="NCBI Taxonomy" id="40686"/>
    <lineage>
        <taxon>Eukaryota</taxon>
        <taxon>Viridiplantae</taxon>
        <taxon>Streptophyta</taxon>
        <taxon>Embryophyta</taxon>
        <taxon>Tracheophyta</taxon>
        <taxon>Spermatophyta</taxon>
        <taxon>Magnoliopsida</taxon>
        <taxon>eudicotyledons</taxon>
        <taxon>Gunneridae</taxon>
        <taxon>Pentapetalae</taxon>
        <taxon>rosids</taxon>
        <taxon>fabids</taxon>
        <taxon>Malpighiales</taxon>
        <taxon>Salicaceae</taxon>
        <taxon>Saliceae</taxon>
        <taxon>Salix</taxon>
    </lineage>
</organism>
<protein>
    <recommendedName>
        <fullName evidence="4">Reverse transcriptase Ty1/copia-type domain-containing protein</fullName>
    </recommendedName>
</protein>
<proteinExistence type="predicted"/>
<feature type="region of interest" description="Disordered" evidence="1">
    <location>
        <begin position="386"/>
        <end position="409"/>
    </location>
</feature>
<dbReference type="AlphaFoldDB" id="A0A6N2MIK5"/>
<gene>
    <name evidence="3" type="ORF">SVIM_LOCUS363618</name>
</gene>
<dbReference type="EMBL" id="CAADRP010001807">
    <property type="protein sequence ID" value="VFU52707.1"/>
    <property type="molecule type" value="Genomic_DNA"/>
</dbReference>
<sequence>MLLVVWSLFAIYASVRKYVSFGLCEEGRGIFVPFASEPSINMTSSSSRHTMSSTSLEISLSKSHLHDISIKLASNNYLMRKAQNEVPCPESTITDENGELKTNPAAAVWLRTDQLILGWINSSLCDGPLSQVINSESSQDAWQALETLYGKPIGDDEFIICILRRLGSEFDPIVALNARDVFPSIEGTRFPHQTRNSIGTCRKQISHNSSRGRGGITCFRCGGPNHKTDGCFASNEEAEQYKAFAAIKIGETIEEAWYSDTRANQHMIPDINDIQGIVSYPRNDSVMVGNGQDLSISDTRHILLHNTNLKLKDVLVSGVDKPLATTPQISYHVQDEETTQDESASQTTAADLISTSTSSSEIPCTSPPAQSNRSILMFQQQLSKMNSTTTAPHDYTNSNKEAKTQGNSSSQITKLIANLSVVFHMKDLGDIHYFLGLQITRDESAITIT</sequence>
<evidence type="ECO:0000313" key="3">
    <source>
        <dbReference type="EMBL" id="VFU52707.1"/>
    </source>
</evidence>
<name>A0A6N2MIK5_SALVM</name>
<evidence type="ECO:0008006" key="4">
    <source>
        <dbReference type="Google" id="ProtNLM"/>
    </source>
</evidence>
<evidence type="ECO:0000256" key="2">
    <source>
        <dbReference type="SAM" id="SignalP"/>
    </source>
</evidence>
<feature type="compositionally biased region" description="Polar residues" evidence="1">
    <location>
        <begin position="341"/>
        <end position="370"/>
    </location>
</feature>
<feature type="region of interest" description="Disordered" evidence="1">
    <location>
        <begin position="334"/>
        <end position="370"/>
    </location>
</feature>
<dbReference type="PANTHER" id="PTHR47481">
    <property type="match status" value="1"/>
</dbReference>
<keyword evidence="2" id="KW-0732">Signal</keyword>